<dbReference type="AlphaFoldDB" id="A0A067PP93"/>
<dbReference type="EMBL" id="KL197735">
    <property type="protein sequence ID" value="KDQ53117.1"/>
    <property type="molecule type" value="Genomic_DNA"/>
</dbReference>
<evidence type="ECO:0000313" key="1">
    <source>
        <dbReference type="EMBL" id="KDQ53117.1"/>
    </source>
</evidence>
<sequence>MRRAKPPQFHKLRIMFQTIIIPLSLLALSLSLASPLHPPVRFSGTALGAEATQPKLAAFPCHPLPAVPGQIRSKQSVSLFGKCFSVLDYGSGPWAVSSIFPLPCSSGLGWVHLLHCPPRAFSHSLSHSFILCHSAGFSILRKLVA</sequence>
<organism evidence="1 2">
    <name type="scientific">Jaapia argillacea MUCL 33604</name>
    <dbReference type="NCBI Taxonomy" id="933084"/>
    <lineage>
        <taxon>Eukaryota</taxon>
        <taxon>Fungi</taxon>
        <taxon>Dikarya</taxon>
        <taxon>Basidiomycota</taxon>
        <taxon>Agaricomycotina</taxon>
        <taxon>Agaricomycetes</taxon>
        <taxon>Agaricomycetidae</taxon>
        <taxon>Jaapiales</taxon>
        <taxon>Jaapiaceae</taxon>
        <taxon>Jaapia</taxon>
    </lineage>
</organism>
<dbReference type="InParanoid" id="A0A067PP93"/>
<reference evidence="2" key="1">
    <citation type="journal article" date="2014" name="Proc. Natl. Acad. Sci. U.S.A.">
        <title>Extensive sampling of basidiomycete genomes demonstrates inadequacy of the white-rot/brown-rot paradigm for wood decay fungi.</title>
        <authorList>
            <person name="Riley R."/>
            <person name="Salamov A.A."/>
            <person name="Brown D.W."/>
            <person name="Nagy L.G."/>
            <person name="Floudas D."/>
            <person name="Held B.W."/>
            <person name="Levasseur A."/>
            <person name="Lombard V."/>
            <person name="Morin E."/>
            <person name="Otillar R."/>
            <person name="Lindquist E.A."/>
            <person name="Sun H."/>
            <person name="LaButti K.M."/>
            <person name="Schmutz J."/>
            <person name="Jabbour D."/>
            <person name="Luo H."/>
            <person name="Baker S.E."/>
            <person name="Pisabarro A.G."/>
            <person name="Walton J.D."/>
            <person name="Blanchette R.A."/>
            <person name="Henrissat B."/>
            <person name="Martin F."/>
            <person name="Cullen D."/>
            <person name="Hibbett D.S."/>
            <person name="Grigoriev I.V."/>
        </authorList>
    </citation>
    <scope>NUCLEOTIDE SEQUENCE [LARGE SCALE GENOMIC DNA]</scope>
    <source>
        <strain evidence="2">MUCL 33604</strain>
    </source>
</reference>
<name>A0A067PP93_9AGAM</name>
<proteinExistence type="predicted"/>
<accession>A0A067PP93</accession>
<evidence type="ECO:0000313" key="2">
    <source>
        <dbReference type="Proteomes" id="UP000027265"/>
    </source>
</evidence>
<dbReference type="Proteomes" id="UP000027265">
    <property type="component" value="Unassembled WGS sequence"/>
</dbReference>
<dbReference type="HOGENOM" id="CLU_1787131_0_0_1"/>
<protein>
    <submittedName>
        <fullName evidence="1">Uncharacterized protein</fullName>
    </submittedName>
</protein>
<keyword evidence="2" id="KW-1185">Reference proteome</keyword>
<gene>
    <name evidence="1" type="ORF">JAAARDRAFT_435642</name>
</gene>